<comment type="caution">
    <text evidence="3">The sequence shown here is derived from an EMBL/GenBank/DDBJ whole genome shotgun (WGS) entry which is preliminary data.</text>
</comment>
<dbReference type="Proteomes" id="UP000789831">
    <property type="component" value="Unassembled WGS sequence"/>
</dbReference>
<feature type="region of interest" description="Disordered" evidence="2">
    <location>
        <begin position="1"/>
        <end position="26"/>
    </location>
</feature>
<keyword evidence="1" id="KW-0175">Coiled coil</keyword>
<feature type="coiled-coil region" evidence="1">
    <location>
        <begin position="339"/>
        <end position="366"/>
    </location>
</feature>
<feature type="coiled-coil region" evidence="1">
    <location>
        <begin position="221"/>
        <end position="281"/>
    </location>
</feature>
<evidence type="ECO:0000256" key="1">
    <source>
        <dbReference type="SAM" id="Coils"/>
    </source>
</evidence>
<dbReference type="OrthoDB" id="2444359at2759"/>
<evidence type="ECO:0000313" key="3">
    <source>
        <dbReference type="EMBL" id="CAG8548761.1"/>
    </source>
</evidence>
<evidence type="ECO:0000256" key="2">
    <source>
        <dbReference type="SAM" id="MobiDB-lite"/>
    </source>
</evidence>
<accession>A0A9N9AYY2</accession>
<dbReference type="AlphaFoldDB" id="A0A9N9AYY2"/>
<proteinExistence type="predicted"/>
<name>A0A9N9AYY2_9GLOM</name>
<evidence type="ECO:0000313" key="4">
    <source>
        <dbReference type="Proteomes" id="UP000789831"/>
    </source>
</evidence>
<protein>
    <submittedName>
        <fullName evidence="3">12266_t:CDS:1</fullName>
    </submittedName>
</protein>
<sequence length="408" mass="45831">MESENKERSSENKERSSENKEQSSENNKWSFKLVDSKLRLLINVVIQSGRKLVYAKKGESLAQAVFSLACGGEIVAHIAGLQKKPELLVQAPNNNAVTLGIGELNKIIKSLAQNVGEMSQHLFDKFKVLLRMEAGCQIQLPNGQVVRIFGSIRGPETWQQSVVRQINSIVQYIKSDLGIKAPQILVIVLSLLLVSWSVVDLCNVYKECMEDLPKPDKQEYLKLIKNVVATLTKICDKLENKRIGQYKELLDTLVVETTKLINKIDKSKEEIKERIKILKEKESDREIAQYLFASASIVIGSFTSWNWSNWNTASRTAGIVGSGAAAGGAIAMMTSVMMLKKAQAKQEELLENMMRLNKKLSDIKESGSVLEYDLLSHEVICVQFQEYRKTLLDYQAQFRNSLANGNQC</sequence>
<reference evidence="3" key="1">
    <citation type="submission" date="2021-06" db="EMBL/GenBank/DDBJ databases">
        <authorList>
            <person name="Kallberg Y."/>
            <person name="Tangrot J."/>
            <person name="Rosling A."/>
        </authorList>
    </citation>
    <scope>NUCLEOTIDE SEQUENCE</scope>
    <source>
        <strain evidence="3">MT106</strain>
    </source>
</reference>
<keyword evidence="4" id="KW-1185">Reference proteome</keyword>
<organism evidence="3 4">
    <name type="scientific">Ambispora gerdemannii</name>
    <dbReference type="NCBI Taxonomy" id="144530"/>
    <lineage>
        <taxon>Eukaryota</taxon>
        <taxon>Fungi</taxon>
        <taxon>Fungi incertae sedis</taxon>
        <taxon>Mucoromycota</taxon>
        <taxon>Glomeromycotina</taxon>
        <taxon>Glomeromycetes</taxon>
        <taxon>Archaeosporales</taxon>
        <taxon>Ambisporaceae</taxon>
        <taxon>Ambispora</taxon>
    </lineage>
</organism>
<feature type="compositionally biased region" description="Basic and acidic residues" evidence="2">
    <location>
        <begin position="1"/>
        <end position="23"/>
    </location>
</feature>
<dbReference type="EMBL" id="CAJVPL010001040">
    <property type="protein sequence ID" value="CAG8548761.1"/>
    <property type="molecule type" value="Genomic_DNA"/>
</dbReference>
<gene>
    <name evidence="3" type="ORF">AGERDE_LOCUS6556</name>
</gene>